<protein>
    <recommendedName>
        <fullName evidence="5">Vps41 beta-propeller domain-containing protein</fullName>
    </recommendedName>
</protein>
<feature type="repeat" description="CHCR" evidence="3">
    <location>
        <begin position="884"/>
        <end position="1057"/>
    </location>
</feature>
<keyword evidence="7" id="KW-1185">Reference proteome</keyword>
<dbReference type="RefSeq" id="XP_035342945.1">
    <property type="nucleotide sequence ID" value="XM_035487052.1"/>
</dbReference>
<dbReference type="InterPro" id="IPR045111">
    <property type="entry name" value="Vps41/Vps8"/>
</dbReference>
<feature type="domain" description="Vps41 beta-propeller" evidence="5">
    <location>
        <begin position="385"/>
        <end position="509"/>
    </location>
</feature>
<feature type="region of interest" description="Disordered" evidence="4">
    <location>
        <begin position="129"/>
        <end position="188"/>
    </location>
</feature>
<dbReference type="Gene3D" id="2.130.10.10">
    <property type="entry name" value="YVTN repeat-like/Quinoprotein amine dehydrogenase"/>
    <property type="match status" value="1"/>
</dbReference>
<dbReference type="Proteomes" id="UP000509510">
    <property type="component" value="Chromosome II"/>
</dbReference>
<dbReference type="GO" id="GO:0030897">
    <property type="term" value="C:HOPS complex"/>
    <property type="evidence" value="ECO:0007669"/>
    <property type="project" value="TreeGrafter"/>
</dbReference>
<dbReference type="OrthoDB" id="244107at2759"/>
<dbReference type="GO" id="GO:0034058">
    <property type="term" value="P:endosomal vesicle fusion"/>
    <property type="evidence" value="ECO:0007669"/>
    <property type="project" value="TreeGrafter"/>
</dbReference>
<dbReference type="Pfam" id="PF23556">
    <property type="entry name" value="TPR_Vps41"/>
    <property type="match status" value="2"/>
</dbReference>
<evidence type="ECO:0000256" key="3">
    <source>
        <dbReference type="PROSITE-ProRule" id="PRU01006"/>
    </source>
</evidence>
<dbReference type="InterPro" id="IPR036322">
    <property type="entry name" value="WD40_repeat_dom_sf"/>
</dbReference>
<dbReference type="EMBL" id="CP055899">
    <property type="protein sequence ID" value="QKX56767.1"/>
    <property type="molecule type" value="Genomic_DNA"/>
</dbReference>
<accession>A0A7H8QS07</accession>
<feature type="compositionally biased region" description="Basic and acidic residues" evidence="4">
    <location>
        <begin position="1144"/>
        <end position="1156"/>
    </location>
</feature>
<dbReference type="GO" id="GO:0006623">
    <property type="term" value="P:protein targeting to vacuole"/>
    <property type="evidence" value="ECO:0007669"/>
    <property type="project" value="InterPro"/>
</dbReference>
<dbReference type="GO" id="GO:0009267">
    <property type="term" value="P:cellular response to starvation"/>
    <property type="evidence" value="ECO:0007669"/>
    <property type="project" value="TreeGrafter"/>
</dbReference>
<gene>
    <name evidence="6" type="ORF">TRUGW13939_03874</name>
</gene>
<keyword evidence="2" id="KW-0653">Protein transport</keyword>
<dbReference type="Gene3D" id="1.25.40.10">
    <property type="entry name" value="Tetratricopeptide repeat domain"/>
    <property type="match status" value="1"/>
</dbReference>
<evidence type="ECO:0000259" key="5">
    <source>
        <dbReference type="Pfam" id="PF23411"/>
    </source>
</evidence>
<organism evidence="6 7">
    <name type="scientific">Talaromyces rugulosus</name>
    <name type="common">Penicillium rugulosum</name>
    <dbReference type="NCBI Taxonomy" id="121627"/>
    <lineage>
        <taxon>Eukaryota</taxon>
        <taxon>Fungi</taxon>
        <taxon>Dikarya</taxon>
        <taxon>Ascomycota</taxon>
        <taxon>Pezizomycotina</taxon>
        <taxon>Eurotiomycetes</taxon>
        <taxon>Eurotiomycetidae</taxon>
        <taxon>Eurotiales</taxon>
        <taxon>Trichocomaceae</taxon>
        <taxon>Talaromyces</taxon>
        <taxon>Talaromyces sect. Islandici</taxon>
    </lineage>
</organism>
<feature type="compositionally biased region" description="Low complexity" evidence="4">
    <location>
        <begin position="9"/>
        <end position="28"/>
    </location>
</feature>
<feature type="domain" description="Vps41 beta-propeller" evidence="5">
    <location>
        <begin position="188"/>
        <end position="247"/>
    </location>
</feature>
<evidence type="ECO:0000256" key="2">
    <source>
        <dbReference type="ARBA" id="ARBA00022927"/>
    </source>
</evidence>
<feature type="compositionally biased region" description="Acidic residues" evidence="4">
    <location>
        <begin position="50"/>
        <end position="66"/>
    </location>
</feature>
<name>A0A7H8QS07_TALRU</name>
<dbReference type="GeneID" id="55991376"/>
<dbReference type="GO" id="GO:0005770">
    <property type="term" value="C:late endosome"/>
    <property type="evidence" value="ECO:0007669"/>
    <property type="project" value="TreeGrafter"/>
</dbReference>
<feature type="region of interest" description="Disordered" evidence="4">
    <location>
        <begin position="1137"/>
        <end position="1178"/>
    </location>
</feature>
<dbReference type="KEGG" id="trg:TRUGW13939_03874"/>
<evidence type="ECO:0000313" key="6">
    <source>
        <dbReference type="EMBL" id="QKX56767.1"/>
    </source>
</evidence>
<dbReference type="InterPro" id="IPR057780">
    <property type="entry name" value="Beta-prop_Vps41"/>
</dbReference>
<feature type="region of interest" description="Disordered" evidence="4">
    <location>
        <begin position="1210"/>
        <end position="1251"/>
    </location>
</feature>
<evidence type="ECO:0000313" key="7">
    <source>
        <dbReference type="Proteomes" id="UP000509510"/>
    </source>
</evidence>
<dbReference type="PROSITE" id="PS50236">
    <property type="entry name" value="CHCR"/>
    <property type="match status" value="1"/>
</dbReference>
<evidence type="ECO:0000256" key="1">
    <source>
        <dbReference type="ARBA" id="ARBA00022448"/>
    </source>
</evidence>
<dbReference type="InterPro" id="IPR015943">
    <property type="entry name" value="WD40/YVTN_repeat-like_dom_sf"/>
</dbReference>
<dbReference type="SUPFAM" id="SSF50978">
    <property type="entry name" value="WD40 repeat-like"/>
    <property type="match status" value="1"/>
</dbReference>
<reference evidence="7" key="1">
    <citation type="submission" date="2020-06" db="EMBL/GenBank/DDBJ databases">
        <title>A chromosome-scale genome assembly of Talaromyces rugulosus W13939.</title>
        <authorList>
            <person name="Wang B."/>
            <person name="Guo L."/>
            <person name="Ye K."/>
            <person name="Wang L."/>
        </authorList>
    </citation>
    <scope>NUCLEOTIDE SEQUENCE [LARGE SCALE GENOMIC DNA]</scope>
    <source>
        <strain evidence="7">W13939</strain>
    </source>
</reference>
<dbReference type="Pfam" id="PF23411">
    <property type="entry name" value="Beta-prop_Vps41"/>
    <property type="match status" value="2"/>
</dbReference>
<evidence type="ECO:0000256" key="4">
    <source>
        <dbReference type="SAM" id="MobiDB-lite"/>
    </source>
</evidence>
<keyword evidence="1" id="KW-0813">Transport</keyword>
<sequence>MESVDAAAGSSDGPGPSQSQFPGSSSSQTADLHSSDDERSQTGRDAAEEHESEEDDEDEEEDEDEEPRLKYAYLTKHIPNLYRGGDATSTFLVGGDKMIVGTHNGNIHVLSLPTFKPIRVYTAHSASITSASTSPFPPPLPGLRSNSAARHSEDDIYPSIKSPNSSLRAKGRSKDSGQPTLPPTPSNSIHIATSSIDGNVCVYSLLEPKDVLLRNFGRPVHAVALSPEYKNDRTYISGGRAGQLILTVGGRQGVTENSTTLGGAAATASGWFGSLGLGSNSGKDTILHSGEGTINTIKWSLSGKYVVWVNEEGIKIMRTNLHLDPADAEYAWTRIRHIDRPNRPQWEEMASVWKAHAEWVDEKLLGVSELSESGQTDPADTPSQAQEVEKLVVGWGGTIWVINVYPDRVSPASSRVGDRKLGDAEVGTILRTDCIISGIAMYSRTLLLVLAYLEGEKDDSEGHPQSSRKQKAAEPELRLIDVETQEEVSADTLSIQRYETLSSSDYHMSILLPPRIPTAAAQRGALGALGTGLLDATLYPARLFTSNASIRSAGSNGDRGSDRAASSFISNPVSTSSTMPKELQTVSTAKGIKIFVHSPFDCVAAAPTDLSDHLSWLESHDRYEEAWKLVDEHPEAANPISEGHIDVYARSQTSLVEFFADDNASVTTAGQPTNTIAEKEKRRIGELWLEQLVQGSEWEQAGEICTKVLNTSSRWEFWIGKFIEAGKFDEITSYIPVDILPPLPANVFDVILKHYISHDKRRFEQLLDLWPPDLFDISSIISTIESSLNSPEVKADSDDWRILTDRLAKMFLADGRQREALQCYIRLQDAETALSLIREFRLAHAISDDVLKFILIRVSKHQVETASIAELETATAESIKILVREAYNGIVHPETVVSQLQIPSGRLYLFFYLRALWKGEDHPSKTEKTRFRGRGRHARDAAEKLAADEGRALVEPFGDIAVDLFADYDRQLLMEFLQTSTSYSFDEACNICEIRRYTSELVYLLSKTGQTKRALNLILSDLNDVSQAIEFAKAQDDSDLWEDLLNYSMDKPAFIHALLTEAGTSIDPIKLVKRIPSGLEIEGLRDGLTRLLRDHDVHATISQGATKVLQSEVAVGMDTLRQGQRRGIKFDVCAFPGAASPAPEDGKEEEKKKDGQNADDEGLEQGTTSKRPQVAPGSCGGCLKPFHENEREILVGFACGHVFHLSHVREPRHSHDKDEDEASSTTSSETIQEPQSHEDDSSYYSTSRTVGPKVTAARLIRDRVGDGCRICALGREVEKASAAVQ</sequence>
<feature type="compositionally biased region" description="Basic and acidic residues" evidence="4">
    <location>
        <begin position="33"/>
        <end position="49"/>
    </location>
</feature>
<dbReference type="PANTHER" id="PTHR12616:SF1">
    <property type="entry name" value="VACUOLAR PROTEIN SORTING-ASSOCIATED PROTEIN 41 HOMOLOG"/>
    <property type="match status" value="1"/>
</dbReference>
<dbReference type="InterPro" id="IPR011990">
    <property type="entry name" value="TPR-like_helical_dom_sf"/>
</dbReference>
<proteinExistence type="predicted"/>
<dbReference type="GO" id="GO:0016236">
    <property type="term" value="P:macroautophagy"/>
    <property type="evidence" value="ECO:0007669"/>
    <property type="project" value="TreeGrafter"/>
</dbReference>
<feature type="region of interest" description="Disordered" evidence="4">
    <location>
        <begin position="1"/>
        <end position="67"/>
    </location>
</feature>
<dbReference type="PANTHER" id="PTHR12616">
    <property type="entry name" value="VACUOLAR PROTEIN SORTING VPS41"/>
    <property type="match status" value="1"/>
</dbReference>
<dbReference type="InterPro" id="IPR000547">
    <property type="entry name" value="Clathrin_H-chain/VPS_repeat"/>
</dbReference>